<evidence type="ECO:0000313" key="2">
    <source>
        <dbReference type="Proteomes" id="UP000632195"/>
    </source>
</evidence>
<protein>
    <submittedName>
        <fullName evidence="1">Uncharacterized protein</fullName>
    </submittedName>
</protein>
<organism evidence="1 2">
    <name type="scientific">Thermogymnomonas acidicola</name>
    <dbReference type="NCBI Taxonomy" id="399579"/>
    <lineage>
        <taxon>Archaea</taxon>
        <taxon>Methanobacteriati</taxon>
        <taxon>Thermoplasmatota</taxon>
        <taxon>Thermoplasmata</taxon>
        <taxon>Thermoplasmatales</taxon>
        <taxon>Thermogymnomonas</taxon>
    </lineage>
</organism>
<dbReference type="InterPro" id="IPR012340">
    <property type="entry name" value="NA-bd_OB-fold"/>
</dbReference>
<reference evidence="1" key="2">
    <citation type="submission" date="2022-09" db="EMBL/GenBank/DDBJ databases">
        <authorList>
            <person name="Sun Q."/>
            <person name="Ohkuma M."/>
        </authorList>
    </citation>
    <scope>NUCLEOTIDE SEQUENCE</scope>
    <source>
        <strain evidence="1">JCM 13583</strain>
    </source>
</reference>
<dbReference type="AlphaFoldDB" id="A0AA37BPR8"/>
<comment type="caution">
    <text evidence="1">The sequence shown here is derived from an EMBL/GenBank/DDBJ whole genome shotgun (WGS) entry which is preliminary data.</text>
</comment>
<proteinExistence type="predicted"/>
<name>A0AA37BPR8_9ARCH</name>
<sequence length="274" mass="31825">MMSRRREQAWWLFSKELKDTTVVEERDEDQRGRPYIVTPLGARVKRVLVCGQVTQKRAEDTQVRLTVSDPLGPVYVNVFASDFNEKVMAEAAKVNVNDYIVVMGRTNVFRNSEGNLYVSVNPEFLRPADEMTRAFWNFRTAHLSIRRLYAIREAFKLENPSVQDLVRLGYTEEEAECAIRAHGHYREYDFQKFREMVDIAFTVAQVDEKVQENKDLILDYIRNNDTDGNGCRYEDIIIAAANRNIDQAQVDEILNYLGSEGEIYEVSVKRYKAL</sequence>
<dbReference type="InterPro" id="IPR036388">
    <property type="entry name" value="WH-like_DNA-bd_sf"/>
</dbReference>
<evidence type="ECO:0000313" key="1">
    <source>
        <dbReference type="EMBL" id="GGM67775.1"/>
    </source>
</evidence>
<accession>A0AA37BPR8</accession>
<dbReference type="Proteomes" id="UP000632195">
    <property type="component" value="Unassembled WGS sequence"/>
</dbReference>
<gene>
    <name evidence="1" type="ORF">GCM10007108_02290</name>
</gene>
<dbReference type="Gene3D" id="1.10.10.10">
    <property type="entry name" value="Winged helix-like DNA-binding domain superfamily/Winged helix DNA-binding domain"/>
    <property type="match status" value="1"/>
</dbReference>
<dbReference type="SUPFAM" id="SSF50249">
    <property type="entry name" value="Nucleic acid-binding proteins"/>
    <property type="match status" value="1"/>
</dbReference>
<keyword evidence="2" id="KW-1185">Reference proteome</keyword>
<dbReference type="EMBL" id="BMNY01000001">
    <property type="protein sequence ID" value="GGM67775.1"/>
    <property type="molecule type" value="Genomic_DNA"/>
</dbReference>
<dbReference type="Gene3D" id="2.40.50.140">
    <property type="entry name" value="Nucleic acid-binding proteins"/>
    <property type="match status" value="1"/>
</dbReference>
<dbReference type="RefSeq" id="WP_188679613.1">
    <property type="nucleotide sequence ID" value="NZ_BMNY01000001.1"/>
</dbReference>
<reference evidence="1" key="1">
    <citation type="journal article" date="2014" name="Int. J. Syst. Evol. Microbiol.">
        <title>Complete genome sequence of Corynebacterium casei LMG S-19264T (=DSM 44701T), isolated from a smear-ripened cheese.</title>
        <authorList>
            <consortium name="US DOE Joint Genome Institute (JGI-PGF)"/>
            <person name="Walter F."/>
            <person name="Albersmeier A."/>
            <person name="Kalinowski J."/>
            <person name="Ruckert C."/>
        </authorList>
    </citation>
    <scope>NUCLEOTIDE SEQUENCE</scope>
    <source>
        <strain evidence="1">JCM 13583</strain>
    </source>
</reference>